<feature type="region of interest" description="Disordered" evidence="7">
    <location>
        <begin position="13"/>
        <end position="68"/>
    </location>
</feature>
<evidence type="ECO:0000313" key="9">
    <source>
        <dbReference type="EMBL" id="KLO20203.1"/>
    </source>
</evidence>
<feature type="coiled-coil region" evidence="6">
    <location>
        <begin position="578"/>
        <end position="785"/>
    </location>
</feature>
<keyword evidence="4 6" id="KW-0175">Coiled coil</keyword>
<dbReference type="Gene3D" id="1.10.220.60">
    <property type="entry name" value="GRIP domain"/>
    <property type="match status" value="1"/>
</dbReference>
<dbReference type="InParanoid" id="A0A0H2SEP8"/>
<evidence type="ECO:0000313" key="10">
    <source>
        <dbReference type="Proteomes" id="UP000053477"/>
    </source>
</evidence>
<dbReference type="Proteomes" id="UP000053477">
    <property type="component" value="Unassembled WGS sequence"/>
</dbReference>
<evidence type="ECO:0000256" key="7">
    <source>
        <dbReference type="SAM" id="MobiDB-lite"/>
    </source>
</evidence>
<evidence type="ECO:0000256" key="1">
    <source>
        <dbReference type="ARBA" id="ARBA00004184"/>
    </source>
</evidence>
<accession>A0A0H2SEP8</accession>
<dbReference type="GO" id="GO:0005794">
    <property type="term" value="C:Golgi apparatus"/>
    <property type="evidence" value="ECO:0007669"/>
    <property type="project" value="TreeGrafter"/>
</dbReference>
<evidence type="ECO:0000256" key="3">
    <source>
        <dbReference type="ARBA" id="ARBA00022490"/>
    </source>
</evidence>
<dbReference type="SMART" id="SM00755">
    <property type="entry name" value="Grip"/>
    <property type="match status" value="1"/>
</dbReference>
<dbReference type="PANTHER" id="PTHR23157:SF25">
    <property type="entry name" value="GRIP AND COILED-COIL DOMAIN-CONTAINING PROTEIN 1"/>
    <property type="match status" value="1"/>
</dbReference>
<feature type="compositionally biased region" description="Polar residues" evidence="7">
    <location>
        <begin position="793"/>
        <end position="818"/>
    </location>
</feature>
<dbReference type="InterPro" id="IPR051952">
    <property type="entry name" value="Golgi-autophagy_related"/>
</dbReference>
<feature type="coiled-coil region" evidence="6">
    <location>
        <begin position="372"/>
        <end position="490"/>
    </location>
</feature>
<proteinExistence type="predicted"/>
<keyword evidence="5" id="KW-0472">Membrane</keyword>
<feature type="region of interest" description="Disordered" evidence="7">
    <location>
        <begin position="791"/>
        <end position="837"/>
    </location>
</feature>
<protein>
    <recommendedName>
        <fullName evidence="8">GRIP domain-containing protein</fullName>
    </recommendedName>
</protein>
<feature type="compositionally biased region" description="Polar residues" evidence="7">
    <location>
        <begin position="17"/>
        <end position="28"/>
    </location>
</feature>
<organism evidence="9 10">
    <name type="scientific">Schizopora paradoxa</name>
    <dbReference type="NCBI Taxonomy" id="27342"/>
    <lineage>
        <taxon>Eukaryota</taxon>
        <taxon>Fungi</taxon>
        <taxon>Dikarya</taxon>
        <taxon>Basidiomycota</taxon>
        <taxon>Agaricomycotina</taxon>
        <taxon>Agaricomycetes</taxon>
        <taxon>Hymenochaetales</taxon>
        <taxon>Schizoporaceae</taxon>
        <taxon>Schizopora</taxon>
    </lineage>
</organism>
<dbReference type="InterPro" id="IPR000237">
    <property type="entry name" value="GRIP_dom"/>
</dbReference>
<comment type="subcellular location">
    <subcellularLocation>
        <location evidence="2">Cytoplasm</location>
    </subcellularLocation>
    <subcellularLocation>
        <location evidence="1">Endomembrane system</location>
        <topology evidence="1">Peripheral membrane protein</topology>
    </subcellularLocation>
</comment>
<feature type="domain" description="GRIP" evidence="8">
    <location>
        <begin position="835"/>
        <end position="883"/>
    </location>
</feature>
<reference evidence="9 10" key="1">
    <citation type="submission" date="2015-04" db="EMBL/GenBank/DDBJ databases">
        <title>Complete genome sequence of Schizopora paradoxa KUC8140, a cosmopolitan wood degrader in East Asia.</title>
        <authorList>
            <consortium name="DOE Joint Genome Institute"/>
            <person name="Min B."/>
            <person name="Park H."/>
            <person name="Jang Y."/>
            <person name="Kim J.-J."/>
            <person name="Kim K.H."/>
            <person name="Pangilinan J."/>
            <person name="Lipzen A."/>
            <person name="Riley R."/>
            <person name="Grigoriev I.V."/>
            <person name="Spatafora J.W."/>
            <person name="Choi I.-G."/>
        </authorList>
    </citation>
    <scope>NUCLEOTIDE SEQUENCE [LARGE SCALE GENOMIC DNA]</scope>
    <source>
        <strain evidence="9 10">KUC8140</strain>
    </source>
</reference>
<evidence type="ECO:0000256" key="4">
    <source>
        <dbReference type="ARBA" id="ARBA00023054"/>
    </source>
</evidence>
<dbReference type="OrthoDB" id="1926336at2759"/>
<dbReference type="EMBL" id="KQ085883">
    <property type="protein sequence ID" value="KLO20203.1"/>
    <property type="molecule type" value="Genomic_DNA"/>
</dbReference>
<dbReference type="STRING" id="27342.A0A0H2SEP8"/>
<feature type="compositionally biased region" description="Polar residues" evidence="7">
    <location>
        <begin position="176"/>
        <end position="203"/>
    </location>
</feature>
<feature type="region of interest" description="Disordered" evidence="7">
    <location>
        <begin position="80"/>
        <end position="234"/>
    </location>
</feature>
<dbReference type="PANTHER" id="PTHR23157">
    <property type="entry name" value="GRIP AND COILED-COIL DOMAIN-CONTAINING PROTEIN 1"/>
    <property type="match status" value="1"/>
</dbReference>
<keyword evidence="3" id="KW-0963">Cytoplasm</keyword>
<keyword evidence="10" id="KW-1185">Reference proteome</keyword>
<name>A0A0H2SEP8_9AGAM</name>
<evidence type="ECO:0000256" key="6">
    <source>
        <dbReference type="SAM" id="Coils"/>
    </source>
</evidence>
<dbReference type="Pfam" id="PF01465">
    <property type="entry name" value="GRIP"/>
    <property type="match status" value="1"/>
</dbReference>
<dbReference type="PROSITE" id="PS50913">
    <property type="entry name" value="GRIP"/>
    <property type="match status" value="1"/>
</dbReference>
<gene>
    <name evidence="9" type="ORF">SCHPADRAFT_34879</name>
</gene>
<evidence type="ECO:0000256" key="5">
    <source>
        <dbReference type="ARBA" id="ARBA00023136"/>
    </source>
</evidence>
<feature type="compositionally biased region" description="Basic and acidic residues" evidence="7">
    <location>
        <begin position="29"/>
        <end position="44"/>
    </location>
</feature>
<dbReference type="AlphaFoldDB" id="A0A0H2SEP8"/>
<sequence>MFSQWRNVVENVVENLAQPTPQRASSQSPERRPERPEHRTRNSFDTHGSPTRGQGNSAGSQSTGSLAEAAFTNLRKSLAANRAPFSIVSPGGGESSSGRSSPAPGPQSRELKPIASHKTTLEERLRASFAIGEASTSTTPENLSHAPSPKPQTEISPPEQILSPSSTPLPESPITGPSSVSHTIIPETSATTESDNGTSSSNDEPLDEAANGEAEVHPGLNIPLPASPEPEHPANTESIMKILDSQPSEHTSVSDEVDAVTSDILEKREETSQSLNPLIENGDAQSSNLSVEVEEYRIAENNANELLIELTPAKSIRDLETLREYLMQIATQTKAYADEIKTLSARQRTYDSRIEELRDTHRLESRSQTQLVDSLRKQLEETDALLKSEQAVATQAKEDAQKARSELEQVRSESQKLTITVKEEEEKRVKAISLLKTVRQKLVKAEKEKDETAKELADMKEKEKAVKDEVQAEKAKLQKELESVRESKQKDVLGLKQHFDRELVGMREKLEKEFAARKGQFELEAALVKTTLQKEISQKSSRITTLENSVRSLTAERDSLFDQLQLRQAELESSQSHLETQQSNTSELQFQLREAEERAALATEELADVRRELEYLSLQPPTSKDQSMERVASVEATYEARLNELRTRMSDIERERNETEIALNRSLAAKTQEIDSMRAALESSTANKDKTEEELTQMRRTIEELKHQAAVSQAQLADVQNTEQRVRDLEAVLQKQFDDFSAKTEDFDRQIAESKEREATLKASNKTLREELRKVQNSAALLERQRNPGVGYWSSSLRQRNGSEAQLPSSTSSSMDLNSPSRTMSPPPATPPTSKNDEEVNLEYLRNLILQFLEHKERRSQLVKVLSIILQFTPQETRRLVAKV</sequence>
<feature type="compositionally biased region" description="Low complexity" evidence="7">
    <location>
        <begin position="161"/>
        <end position="175"/>
    </location>
</feature>
<feature type="compositionally biased region" description="Polar residues" evidence="7">
    <location>
        <begin position="45"/>
        <end position="65"/>
    </location>
</feature>
<evidence type="ECO:0000256" key="2">
    <source>
        <dbReference type="ARBA" id="ARBA00004496"/>
    </source>
</evidence>
<evidence type="ECO:0000259" key="8">
    <source>
        <dbReference type="PROSITE" id="PS50913"/>
    </source>
</evidence>
<feature type="compositionally biased region" description="Low complexity" evidence="7">
    <location>
        <begin position="96"/>
        <end position="108"/>
    </location>
</feature>